<evidence type="ECO:0000259" key="1">
    <source>
        <dbReference type="Pfam" id="PF13191"/>
    </source>
</evidence>
<dbReference type="PANTHER" id="PTHR19871">
    <property type="entry name" value="BETA TRANSDUCIN-RELATED PROTEIN"/>
    <property type="match status" value="1"/>
</dbReference>
<protein>
    <submittedName>
        <fullName evidence="2">ATP-binding protein</fullName>
    </submittedName>
</protein>
<dbReference type="EMBL" id="JAQOSP010000070">
    <property type="protein sequence ID" value="MDJ1169853.1"/>
    <property type="molecule type" value="Genomic_DNA"/>
</dbReference>
<dbReference type="InterPro" id="IPR052752">
    <property type="entry name" value="NACHT-WD_repeat"/>
</dbReference>
<dbReference type="PANTHER" id="PTHR19871:SF14">
    <property type="entry name" value="DUF4062 DOMAIN-CONTAINING PROTEIN"/>
    <property type="match status" value="1"/>
</dbReference>
<name>A0ABT7AUV3_9CYAN</name>
<accession>A0ABT7AUV3</accession>
<keyword evidence="2" id="KW-0067">ATP-binding</keyword>
<feature type="domain" description="Orc1-like AAA ATPase" evidence="1">
    <location>
        <begin position="30"/>
        <end position="146"/>
    </location>
</feature>
<dbReference type="Proteomes" id="UP001235303">
    <property type="component" value="Unassembled WGS sequence"/>
</dbReference>
<keyword evidence="2" id="KW-0547">Nucleotide-binding</keyword>
<organism evidence="2 3">
    <name type="scientific">Roseofilum acuticapitatum BLCC-M154</name>
    <dbReference type="NCBI Taxonomy" id="3022444"/>
    <lineage>
        <taxon>Bacteria</taxon>
        <taxon>Bacillati</taxon>
        <taxon>Cyanobacteriota</taxon>
        <taxon>Cyanophyceae</taxon>
        <taxon>Desertifilales</taxon>
        <taxon>Desertifilaceae</taxon>
        <taxon>Roseofilum</taxon>
        <taxon>Roseofilum acuticapitatum</taxon>
    </lineage>
</organism>
<dbReference type="Gene3D" id="3.40.50.300">
    <property type="entry name" value="P-loop containing nucleotide triphosphate hydrolases"/>
    <property type="match status" value="1"/>
</dbReference>
<dbReference type="GO" id="GO:0005524">
    <property type="term" value="F:ATP binding"/>
    <property type="evidence" value="ECO:0007669"/>
    <property type="project" value="UniProtKB-KW"/>
</dbReference>
<comment type="caution">
    <text evidence="2">The sequence shown here is derived from an EMBL/GenBank/DDBJ whole genome shotgun (WGS) entry which is preliminary data.</text>
</comment>
<dbReference type="InterPro" id="IPR027417">
    <property type="entry name" value="P-loop_NTPase"/>
</dbReference>
<evidence type="ECO:0000313" key="3">
    <source>
        <dbReference type="Proteomes" id="UP001235303"/>
    </source>
</evidence>
<dbReference type="SUPFAM" id="SSF52540">
    <property type="entry name" value="P-loop containing nucleoside triphosphate hydrolases"/>
    <property type="match status" value="1"/>
</dbReference>
<dbReference type="RefSeq" id="WP_283753612.1">
    <property type="nucleotide sequence ID" value="NZ_JAQOSP010000070.1"/>
</dbReference>
<reference evidence="2 3" key="1">
    <citation type="submission" date="2023-01" db="EMBL/GenBank/DDBJ databases">
        <title>Novel diversity within Roseofilum (Cyanobacteria; Desertifilaceae) from marine benthic mats with descriptions of four novel species.</title>
        <authorList>
            <person name="Wang Y."/>
            <person name="Berthold D.E."/>
            <person name="Hu J."/>
            <person name="Lefler F.W."/>
            <person name="Laughinghouse H.D. IV."/>
        </authorList>
    </citation>
    <scope>NUCLEOTIDE SEQUENCE [LARGE SCALE GENOMIC DNA]</scope>
    <source>
        <strain evidence="2 3">BLCC-M154</strain>
    </source>
</reference>
<keyword evidence="3" id="KW-1185">Reference proteome</keyword>
<proteinExistence type="predicted"/>
<gene>
    <name evidence="2" type="ORF">PMG71_10485</name>
</gene>
<dbReference type="Pfam" id="PF13191">
    <property type="entry name" value="AAA_16"/>
    <property type="match status" value="1"/>
</dbReference>
<evidence type="ECO:0000313" key="2">
    <source>
        <dbReference type="EMBL" id="MDJ1169853.1"/>
    </source>
</evidence>
<dbReference type="InterPro" id="IPR041664">
    <property type="entry name" value="AAA_16"/>
</dbReference>
<sequence length="356" mass="40009">MNTASLLAATPREFHAHLRQVLNQFQPRPQVSAAFERFCTRHPRGYFTLIGPPGTGKTALLAHMATTRPLVIYYSAQLPGKAQADTFLHTLCTQLAQIARTHGIPVPDSPRADSSQFAHLLQTLSDHLPPQDKLILALDGCDLIDLRHQPPGTNLFYLPRYLPHRVYVLLARRPFLPSQSGILTESPQQRLHLLDDADSTRQAICAYIDAYFDTHSLPNNPQLHDDLVKSSENNFMFLSQILPALPQISHPFQPPPPGLVTYYEQHLTQMNLTSSSLKPALLQHLATASDACSAEALGMALDADEYDIETILEEWRPFLIVEEGAGEPVYRLYHRHFAEWIGLYQVRFPQADMKIG</sequence>